<protein>
    <submittedName>
        <fullName evidence="3">Uncharacterized protein</fullName>
    </submittedName>
</protein>
<keyword evidence="4" id="KW-1185">Reference proteome</keyword>
<feature type="compositionally biased region" description="Gly residues" evidence="1">
    <location>
        <begin position="489"/>
        <end position="500"/>
    </location>
</feature>
<keyword evidence="2" id="KW-1133">Transmembrane helix</keyword>
<organism evidence="3 4">
    <name type="scientific">Diatrype stigma</name>
    <dbReference type="NCBI Taxonomy" id="117547"/>
    <lineage>
        <taxon>Eukaryota</taxon>
        <taxon>Fungi</taxon>
        <taxon>Dikarya</taxon>
        <taxon>Ascomycota</taxon>
        <taxon>Pezizomycotina</taxon>
        <taxon>Sordariomycetes</taxon>
        <taxon>Xylariomycetidae</taxon>
        <taxon>Xylariales</taxon>
        <taxon>Diatrypaceae</taxon>
        <taxon>Diatrype</taxon>
    </lineage>
</organism>
<feature type="compositionally biased region" description="Polar residues" evidence="1">
    <location>
        <begin position="29"/>
        <end position="51"/>
    </location>
</feature>
<feature type="compositionally biased region" description="Basic and acidic residues" evidence="1">
    <location>
        <begin position="158"/>
        <end position="177"/>
    </location>
</feature>
<keyword evidence="2" id="KW-0812">Transmembrane</keyword>
<gene>
    <name evidence="3" type="ORF">SLS62_000857</name>
</gene>
<feature type="region of interest" description="Disordered" evidence="1">
    <location>
        <begin position="540"/>
        <end position="642"/>
    </location>
</feature>
<feature type="region of interest" description="Disordered" evidence="1">
    <location>
        <begin position="337"/>
        <end position="364"/>
    </location>
</feature>
<proteinExistence type="predicted"/>
<reference evidence="3 4" key="1">
    <citation type="submission" date="2024-02" db="EMBL/GenBank/DDBJ databases">
        <title>De novo assembly and annotation of 12 fungi associated with fruit tree decline syndrome in Ontario, Canada.</title>
        <authorList>
            <person name="Sulman M."/>
            <person name="Ellouze W."/>
            <person name="Ilyukhin E."/>
        </authorList>
    </citation>
    <scope>NUCLEOTIDE SEQUENCE [LARGE SCALE GENOMIC DNA]</scope>
    <source>
        <strain evidence="3 4">M11/M66-122</strain>
    </source>
</reference>
<accession>A0AAN9YWL2</accession>
<evidence type="ECO:0000256" key="2">
    <source>
        <dbReference type="SAM" id="Phobius"/>
    </source>
</evidence>
<feature type="compositionally biased region" description="Gly residues" evidence="1">
    <location>
        <begin position="56"/>
        <end position="84"/>
    </location>
</feature>
<feature type="compositionally biased region" description="Polar residues" evidence="1">
    <location>
        <begin position="273"/>
        <end position="286"/>
    </location>
</feature>
<feature type="region of interest" description="Disordered" evidence="1">
    <location>
        <begin position="676"/>
        <end position="697"/>
    </location>
</feature>
<evidence type="ECO:0000313" key="4">
    <source>
        <dbReference type="Proteomes" id="UP001320420"/>
    </source>
</evidence>
<feature type="region of interest" description="Disordered" evidence="1">
    <location>
        <begin position="404"/>
        <end position="500"/>
    </location>
</feature>
<feature type="compositionally biased region" description="Polar residues" evidence="1">
    <location>
        <begin position="353"/>
        <end position="364"/>
    </location>
</feature>
<comment type="caution">
    <text evidence="3">The sequence shown here is derived from an EMBL/GenBank/DDBJ whole genome shotgun (WGS) entry which is preliminary data.</text>
</comment>
<feature type="compositionally biased region" description="Basic and acidic residues" evidence="1">
    <location>
        <begin position="574"/>
        <end position="584"/>
    </location>
</feature>
<feature type="transmembrane region" description="Helical" evidence="2">
    <location>
        <begin position="103"/>
        <end position="125"/>
    </location>
</feature>
<feature type="compositionally biased region" description="Polar residues" evidence="1">
    <location>
        <begin position="596"/>
        <end position="607"/>
    </location>
</feature>
<keyword evidence="2" id="KW-0472">Membrane</keyword>
<feature type="compositionally biased region" description="Polar residues" evidence="1">
    <location>
        <begin position="432"/>
        <end position="444"/>
    </location>
</feature>
<sequence length="717" mass="73146">MRTFVIDASKSSASEASKSSEAARLSSLTASKTSPGSVSATTTEDGQAGQPTSGDGETGGAGGAGDGSDGSDGSDGGTGDGTNGGDTTNDSTNNGTGKSNTSAIVGGVVGGLSGLILLILALLLARRNKWKCTMKRSSNKNTKRSDRSERKKNYKNALVKEIHHGEKDSYESSHRNSETYTRGPPPARDPGAAPAQAGSGGLFSWTKNKGPTTHTSTSHYSAPVGSGAPAPALQDQRQVASTNTSQQHGTMEYTNPSSSTNAQRDGLGGNGGNTLISNQGGPTATGYQYSQTQSPPPQSQHLAPLTNTVYSSTSVQATGPNDNSGGIHPGAATAMYQQPQHTGNGSGPPNMMPASTTDATGSSQPQNFVLAMNHYATNTHQNTNISQNESRHPDAAPTAAIGYQHPQFTGSSSSASGMAAASRSTADPLNTGGLTSGTSMSPQGTGAIYNGGNFPPGSSAAPGYQQQPQLSSNNSNSQTPESGPSGTATGAGAGAGAGSSAGAGALAVAGVHLDINSNNVLQKQQQQNHHYYHQQPENVTATGGIQGSQQHQQQQPRYMDSSTMTTDPVSPASEGRHGAAHHEQSQAASYQQPQYTGVSDMTSTTRGSVDAGYYQPSHITGLNHHHHHSMSVSPTTPVTITGGGYQQQVMLPQSTTAGTTTTTTDTATSPVVEAAGNAWNGSSKGTGTGAWYQRPAGVQVGDQPVELEARPALRKVD</sequence>
<feature type="compositionally biased region" description="Low complexity" evidence="1">
    <location>
        <begin position="465"/>
        <end position="488"/>
    </location>
</feature>
<dbReference type="EMBL" id="JAKJXP020000003">
    <property type="protein sequence ID" value="KAK7757307.1"/>
    <property type="molecule type" value="Genomic_DNA"/>
</dbReference>
<dbReference type="Proteomes" id="UP001320420">
    <property type="component" value="Unassembled WGS sequence"/>
</dbReference>
<dbReference type="AlphaFoldDB" id="A0AAN9YWL2"/>
<feature type="region of interest" description="Disordered" evidence="1">
    <location>
        <begin position="1"/>
        <end position="99"/>
    </location>
</feature>
<feature type="compositionally biased region" description="Polar residues" evidence="1">
    <location>
        <begin position="630"/>
        <end position="639"/>
    </location>
</feature>
<name>A0AAN9YWL2_9PEZI</name>
<feature type="compositionally biased region" description="Low complexity" evidence="1">
    <location>
        <begin position="411"/>
        <end position="426"/>
    </location>
</feature>
<evidence type="ECO:0000256" key="1">
    <source>
        <dbReference type="SAM" id="MobiDB-lite"/>
    </source>
</evidence>
<feature type="compositionally biased region" description="Polar residues" evidence="1">
    <location>
        <begin position="235"/>
        <end position="263"/>
    </location>
</feature>
<feature type="compositionally biased region" description="Low complexity" evidence="1">
    <location>
        <begin position="85"/>
        <end position="99"/>
    </location>
</feature>
<feature type="compositionally biased region" description="Basic residues" evidence="1">
    <location>
        <begin position="133"/>
        <end position="142"/>
    </location>
</feature>
<feature type="compositionally biased region" description="Low complexity" evidence="1">
    <location>
        <begin position="221"/>
        <end position="232"/>
    </location>
</feature>
<feature type="region of interest" description="Disordered" evidence="1">
    <location>
        <begin position="133"/>
        <end position="303"/>
    </location>
</feature>
<feature type="compositionally biased region" description="Low complexity" evidence="1">
    <location>
        <begin position="8"/>
        <end position="28"/>
    </location>
</feature>
<feature type="compositionally biased region" description="Polar residues" evidence="1">
    <location>
        <begin position="205"/>
        <end position="220"/>
    </location>
</feature>
<feature type="compositionally biased region" description="Low complexity" evidence="1">
    <location>
        <begin position="585"/>
        <end position="595"/>
    </location>
</feature>
<evidence type="ECO:0000313" key="3">
    <source>
        <dbReference type="EMBL" id="KAK7757307.1"/>
    </source>
</evidence>